<organism evidence="2 3">
    <name type="scientific">Antricoccus suffuscus</name>
    <dbReference type="NCBI Taxonomy" id="1629062"/>
    <lineage>
        <taxon>Bacteria</taxon>
        <taxon>Bacillati</taxon>
        <taxon>Actinomycetota</taxon>
        <taxon>Actinomycetes</taxon>
        <taxon>Geodermatophilales</taxon>
        <taxon>Antricoccaceae</taxon>
        <taxon>Antricoccus</taxon>
    </lineage>
</organism>
<dbReference type="Pfam" id="PF14013">
    <property type="entry name" value="MT0933_antitox"/>
    <property type="match status" value="1"/>
</dbReference>
<dbReference type="OrthoDB" id="3577132at2"/>
<name>A0A2T0ZY99_9ACTN</name>
<dbReference type="EMBL" id="PVUE01000011">
    <property type="protein sequence ID" value="PRZ41217.1"/>
    <property type="molecule type" value="Genomic_DNA"/>
</dbReference>
<dbReference type="AlphaFoldDB" id="A0A2T0ZY99"/>
<evidence type="ECO:0000313" key="3">
    <source>
        <dbReference type="Proteomes" id="UP000237752"/>
    </source>
</evidence>
<sequence length="87" mass="8805">MGFLDKAKDKLNEIKDHGIDGKVGDTVAQGIDKASAAADKATGGKYSDKIDSVSDKLEGTVDRDGSAGTQGTATDAAPPAQAPKDEA</sequence>
<feature type="region of interest" description="Disordered" evidence="1">
    <location>
        <begin position="36"/>
        <end position="87"/>
    </location>
</feature>
<dbReference type="Proteomes" id="UP000237752">
    <property type="component" value="Unassembled WGS sequence"/>
</dbReference>
<accession>A0A2T0ZY99</accession>
<evidence type="ECO:0000256" key="1">
    <source>
        <dbReference type="SAM" id="MobiDB-lite"/>
    </source>
</evidence>
<reference evidence="2 3" key="1">
    <citation type="submission" date="2018-03" db="EMBL/GenBank/DDBJ databases">
        <title>Genomic Encyclopedia of Archaeal and Bacterial Type Strains, Phase II (KMG-II): from individual species to whole genera.</title>
        <authorList>
            <person name="Goeker M."/>
        </authorList>
    </citation>
    <scope>NUCLEOTIDE SEQUENCE [LARGE SCALE GENOMIC DNA]</scope>
    <source>
        <strain evidence="2 3">DSM 100065</strain>
    </source>
</reference>
<gene>
    <name evidence="2" type="ORF">CLV47_11194</name>
</gene>
<feature type="compositionally biased region" description="Basic and acidic residues" evidence="1">
    <location>
        <begin position="46"/>
        <end position="65"/>
    </location>
</feature>
<protein>
    <submittedName>
        <fullName evidence="2">Antitoxin protein of toxin-antitoxin system</fullName>
    </submittedName>
</protein>
<evidence type="ECO:0000313" key="2">
    <source>
        <dbReference type="EMBL" id="PRZ41217.1"/>
    </source>
</evidence>
<comment type="caution">
    <text evidence="2">The sequence shown here is derived from an EMBL/GenBank/DDBJ whole genome shotgun (WGS) entry which is preliminary data.</text>
</comment>
<feature type="compositionally biased region" description="Low complexity" evidence="1">
    <location>
        <begin position="66"/>
        <end position="79"/>
    </location>
</feature>
<keyword evidence="3" id="KW-1185">Reference proteome</keyword>
<proteinExistence type="predicted"/>
<dbReference type="RefSeq" id="WP_106349588.1">
    <property type="nucleotide sequence ID" value="NZ_PVUE01000011.1"/>
</dbReference>
<dbReference type="InterPro" id="IPR028037">
    <property type="entry name" value="Antitoxin_Rv0909/MT0933"/>
</dbReference>